<accession>A0A926DVK6</accession>
<organism evidence="4 5">
    <name type="scientific">Bianquea renquensis</name>
    <dbReference type="NCBI Taxonomy" id="2763661"/>
    <lineage>
        <taxon>Bacteria</taxon>
        <taxon>Bacillati</taxon>
        <taxon>Bacillota</taxon>
        <taxon>Clostridia</taxon>
        <taxon>Eubacteriales</taxon>
        <taxon>Bianqueaceae</taxon>
        <taxon>Bianquea</taxon>
    </lineage>
</organism>
<name>A0A926DVK6_9FIRM</name>
<comment type="similarity">
    <text evidence="1">Belongs to the GerABKA family.</text>
</comment>
<dbReference type="GO" id="GO:0016020">
    <property type="term" value="C:membrane"/>
    <property type="evidence" value="ECO:0007669"/>
    <property type="project" value="InterPro"/>
</dbReference>
<dbReference type="PIRSF" id="PIRSF005690">
    <property type="entry name" value="GerBA"/>
    <property type="match status" value="1"/>
</dbReference>
<feature type="transmembrane region" description="Helical" evidence="3">
    <location>
        <begin position="331"/>
        <end position="349"/>
    </location>
</feature>
<evidence type="ECO:0000256" key="1">
    <source>
        <dbReference type="ARBA" id="ARBA00005278"/>
    </source>
</evidence>
<evidence type="ECO:0000313" key="5">
    <source>
        <dbReference type="Proteomes" id="UP000657006"/>
    </source>
</evidence>
<dbReference type="InterPro" id="IPR004995">
    <property type="entry name" value="Spore_Ger"/>
</dbReference>
<dbReference type="AlphaFoldDB" id="A0A926DVK6"/>
<dbReference type="InterPro" id="IPR050768">
    <property type="entry name" value="UPF0353/GerABKA_families"/>
</dbReference>
<feature type="transmembrane region" description="Helical" evidence="3">
    <location>
        <begin position="356"/>
        <end position="375"/>
    </location>
</feature>
<dbReference type="Proteomes" id="UP000657006">
    <property type="component" value="Unassembled WGS sequence"/>
</dbReference>
<feature type="transmembrane region" description="Helical" evidence="3">
    <location>
        <begin position="289"/>
        <end position="311"/>
    </location>
</feature>
<evidence type="ECO:0000313" key="4">
    <source>
        <dbReference type="EMBL" id="MBC8544479.1"/>
    </source>
</evidence>
<dbReference type="PANTHER" id="PTHR22550">
    <property type="entry name" value="SPORE GERMINATION PROTEIN"/>
    <property type="match status" value="1"/>
</dbReference>
<comment type="caution">
    <text evidence="4">The sequence shown here is derived from an EMBL/GenBank/DDBJ whole genome shotgun (WGS) entry which is preliminary data.</text>
</comment>
<keyword evidence="3" id="KW-1133">Transmembrane helix</keyword>
<dbReference type="EMBL" id="JACRSQ010000023">
    <property type="protein sequence ID" value="MBC8544479.1"/>
    <property type="molecule type" value="Genomic_DNA"/>
</dbReference>
<protein>
    <submittedName>
        <fullName evidence="4">Spore germination protein</fullName>
    </submittedName>
</protein>
<reference evidence="4" key="1">
    <citation type="submission" date="2020-08" db="EMBL/GenBank/DDBJ databases">
        <title>Genome public.</title>
        <authorList>
            <person name="Liu C."/>
            <person name="Sun Q."/>
        </authorList>
    </citation>
    <scope>NUCLEOTIDE SEQUENCE</scope>
    <source>
        <strain evidence="4">NSJ-32</strain>
    </source>
</reference>
<evidence type="ECO:0000256" key="3">
    <source>
        <dbReference type="SAM" id="Phobius"/>
    </source>
</evidence>
<dbReference type="PANTHER" id="PTHR22550:SF5">
    <property type="entry name" value="LEUCINE ZIPPER PROTEIN 4"/>
    <property type="match status" value="1"/>
</dbReference>
<feature type="transmembrane region" description="Helical" evidence="3">
    <location>
        <begin position="414"/>
        <end position="439"/>
    </location>
</feature>
<dbReference type="GO" id="GO:0009847">
    <property type="term" value="P:spore germination"/>
    <property type="evidence" value="ECO:0007669"/>
    <property type="project" value="InterPro"/>
</dbReference>
<feature type="transmembrane region" description="Helical" evidence="3">
    <location>
        <begin position="381"/>
        <end position="402"/>
    </location>
</feature>
<sequence length="522" mass="58997">MSNVLDQNIQNYEMLLQDCDDVVKRLMPLEGDGGFRIYISYIDVMVDRRVIEESLLEQFLAYTHQQHMQTPTNKSFITFLKDSGVATADVKESDDFNAVISAVLSGDTILFIENSSKALIVATRAWPNRGVGTTETEKVVRGPKEAFSETIRFNTILIRRRIRDTRLKVKQKQMGVRSKTDIALMYMEDLVRPDILQEVQRRLSLYDIDSVMETGTIEQLIEDKWYSPFPQLQFTERPDKAASAILEGRIVVVVDTTPFVLILPATLNSFLQASEDYYNRWGISSFIRVLRYIAMFLALCTPGLYIALTTFHPAMVPSSLIFSIAASRQGVPFYATVEVILMELAFELLREAGLRLPTAVGHTVGIVGGLIIGQAAVEANIASPIVVIVVSITAIASFSIPNDSMVSAIRLCKYWIIFLSAILGLYGFMLAMLTILIHLTGLRSFGIPYLSPFAFRGVNQGEDLKDSIVRMPIFTMKRRPIYSQPGHRKRLYSRVDTWSEREDWDAAETHEMEAREESRQDD</sequence>
<keyword evidence="2 3" id="KW-0472">Membrane</keyword>
<keyword evidence="3" id="KW-0812">Transmembrane</keyword>
<gene>
    <name evidence="4" type="ORF">H8730_13105</name>
</gene>
<proteinExistence type="inferred from homology"/>
<keyword evidence="5" id="KW-1185">Reference proteome</keyword>
<dbReference type="Pfam" id="PF03323">
    <property type="entry name" value="GerA"/>
    <property type="match status" value="1"/>
</dbReference>
<evidence type="ECO:0000256" key="2">
    <source>
        <dbReference type="ARBA" id="ARBA00023136"/>
    </source>
</evidence>